<feature type="domain" description="C2H2-type" evidence="10">
    <location>
        <begin position="238"/>
        <end position="266"/>
    </location>
</feature>
<evidence type="ECO:0000256" key="9">
    <source>
        <dbReference type="SAM" id="MobiDB-lite"/>
    </source>
</evidence>
<feature type="domain" description="C2H2-type" evidence="10">
    <location>
        <begin position="415"/>
        <end position="443"/>
    </location>
</feature>
<dbReference type="Proteomes" id="UP000318571">
    <property type="component" value="Chromosome 10"/>
</dbReference>
<dbReference type="EMBL" id="VCGU01000458">
    <property type="protein sequence ID" value="TRY63759.1"/>
    <property type="molecule type" value="Genomic_DNA"/>
</dbReference>
<keyword evidence="4 8" id="KW-0863">Zinc-finger</keyword>
<dbReference type="InterPro" id="IPR013087">
    <property type="entry name" value="Znf_C2H2_type"/>
</dbReference>
<evidence type="ECO:0000256" key="2">
    <source>
        <dbReference type="ARBA" id="ARBA00022723"/>
    </source>
</evidence>
<dbReference type="FunFam" id="3.30.160.60:FF:000110">
    <property type="entry name" value="Zinc finger protein-like"/>
    <property type="match status" value="1"/>
</dbReference>
<feature type="domain" description="C2H2-type" evidence="10">
    <location>
        <begin position="387"/>
        <end position="414"/>
    </location>
</feature>
<dbReference type="GO" id="GO:0005634">
    <property type="term" value="C:nucleus"/>
    <property type="evidence" value="ECO:0007669"/>
    <property type="project" value="UniProtKB-SubCell"/>
</dbReference>
<dbReference type="FunFam" id="3.30.160.60:FF:000145">
    <property type="entry name" value="Zinc finger protein 574"/>
    <property type="match status" value="1"/>
</dbReference>
<evidence type="ECO:0000256" key="8">
    <source>
        <dbReference type="PROSITE-ProRule" id="PRU00042"/>
    </source>
</evidence>
<evidence type="ECO:0000256" key="1">
    <source>
        <dbReference type="ARBA" id="ARBA00004123"/>
    </source>
</evidence>
<evidence type="ECO:0000259" key="10">
    <source>
        <dbReference type="PROSITE" id="PS50157"/>
    </source>
</evidence>
<dbReference type="PROSITE" id="PS50157">
    <property type="entry name" value="ZINC_FINGER_C2H2_2"/>
    <property type="match status" value="8"/>
</dbReference>
<proteinExistence type="predicted"/>
<keyword evidence="3" id="KW-0677">Repeat</keyword>
<sequence length="485" mass="56201">MDVHFNNNIGSLKSHSLELGVRVKEEPVDPDDLSFTEIKLQESLVIKQEVLDEEELYLREIESDLEEISGSEEEEAKESLSPDSKFNEANGETRKSDTSSRKSSRLASNLSAVTTLSNVVEELEYSEDESLDDDIRDEDYHGKSDSLSDQDDDQPSDSCPQIRTEACTPTHEDSSLQNDVDIDETQFKKETTDEALQKRVGGPWKSLEARQCQFCNKKFGYPSALKRHIVSHTAEKKHQCELCTNTYLSSTHLYRHYRKKHGQEPPPRPEKPKIKCKFCDATFTSNCRLKRHTVFQHTKEKRHQCSLCPEKFYSNSHLQRHLRSHMQERPFGCKFCDKRFLEKFNLTAHERIHKNEYPHECSVCKKKFRASNTLRQHEMTHTGEKRHSCHLCNRKFIARSTLRRHLLVHSNIKQFQCVDCGRSFSSGSHVIRHYKSLHKGKEPRYNKIPTKEPLPRIRKTNQPAKEIASGVIALQSDTNPLETNH</sequence>
<keyword evidence="5" id="KW-0862">Zinc</keyword>
<accession>A0A553NEG8</accession>
<dbReference type="STRING" id="6832.A0A553NEG8"/>
<feature type="compositionally biased region" description="Basic and acidic residues" evidence="9">
    <location>
        <begin position="91"/>
        <end position="100"/>
    </location>
</feature>
<dbReference type="GO" id="GO:0008270">
    <property type="term" value="F:zinc ion binding"/>
    <property type="evidence" value="ECO:0007669"/>
    <property type="project" value="UniProtKB-KW"/>
</dbReference>
<dbReference type="Pfam" id="PF00096">
    <property type="entry name" value="zf-C2H2"/>
    <property type="match status" value="4"/>
</dbReference>
<feature type="compositionally biased region" description="Acidic residues" evidence="9">
    <location>
        <begin position="64"/>
        <end position="76"/>
    </location>
</feature>
<evidence type="ECO:0000256" key="5">
    <source>
        <dbReference type="ARBA" id="ARBA00022833"/>
    </source>
</evidence>
<organism evidence="11 12">
    <name type="scientific">Tigriopus californicus</name>
    <name type="common">Marine copepod</name>
    <dbReference type="NCBI Taxonomy" id="6832"/>
    <lineage>
        <taxon>Eukaryota</taxon>
        <taxon>Metazoa</taxon>
        <taxon>Ecdysozoa</taxon>
        <taxon>Arthropoda</taxon>
        <taxon>Crustacea</taxon>
        <taxon>Multicrustacea</taxon>
        <taxon>Hexanauplia</taxon>
        <taxon>Copepoda</taxon>
        <taxon>Harpacticoida</taxon>
        <taxon>Harpacticidae</taxon>
        <taxon>Tigriopus</taxon>
    </lineage>
</organism>
<dbReference type="GO" id="GO:0006357">
    <property type="term" value="P:regulation of transcription by RNA polymerase II"/>
    <property type="evidence" value="ECO:0007669"/>
    <property type="project" value="TreeGrafter"/>
</dbReference>
<dbReference type="GO" id="GO:0000978">
    <property type="term" value="F:RNA polymerase II cis-regulatory region sequence-specific DNA binding"/>
    <property type="evidence" value="ECO:0007669"/>
    <property type="project" value="TreeGrafter"/>
</dbReference>
<evidence type="ECO:0000313" key="12">
    <source>
        <dbReference type="Proteomes" id="UP000318571"/>
    </source>
</evidence>
<dbReference type="PANTHER" id="PTHR24404:SF114">
    <property type="entry name" value="KLUMPFUSS, ISOFORM B-RELATED"/>
    <property type="match status" value="1"/>
</dbReference>
<feature type="compositionally biased region" description="Acidic residues" evidence="9">
    <location>
        <begin position="121"/>
        <end position="137"/>
    </location>
</feature>
<dbReference type="AlphaFoldDB" id="A0A553NEG8"/>
<dbReference type="PROSITE" id="PS00028">
    <property type="entry name" value="ZINC_FINGER_C2H2_1"/>
    <property type="match status" value="8"/>
</dbReference>
<dbReference type="SMART" id="SM00355">
    <property type="entry name" value="ZnF_C2H2"/>
    <property type="match status" value="8"/>
</dbReference>
<protein>
    <recommendedName>
        <fullName evidence="10">C2H2-type domain-containing protein</fullName>
    </recommendedName>
</protein>
<dbReference type="GO" id="GO:0003700">
    <property type="term" value="F:DNA-binding transcription factor activity"/>
    <property type="evidence" value="ECO:0007669"/>
    <property type="project" value="TreeGrafter"/>
</dbReference>
<gene>
    <name evidence="11" type="ORF">TCAL_07269</name>
</gene>
<comment type="caution">
    <text evidence="11">The sequence shown here is derived from an EMBL/GenBank/DDBJ whole genome shotgun (WGS) entry which is preliminary data.</text>
</comment>
<feature type="region of interest" description="Disordered" evidence="9">
    <location>
        <begin position="64"/>
        <end position="108"/>
    </location>
</feature>
<evidence type="ECO:0000256" key="7">
    <source>
        <dbReference type="ARBA" id="ARBA00023242"/>
    </source>
</evidence>
<dbReference type="FunFam" id="3.30.160.60:FF:000100">
    <property type="entry name" value="Zinc finger 45-like"/>
    <property type="match status" value="1"/>
</dbReference>
<feature type="domain" description="C2H2-type" evidence="10">
    <location>
        <begin position="359"/>
        <end position="386"/>
    </location>
</feature>
<keyword evidence="2" id="KW-0479">Metal-binding</keyword>
<dbReference type="OMA" id="NHERECG"/>
<dbReference type="InterPro" id="IPR036236">
    <property type="entry name" value="Znf_C2H2_sf"/>
</dbReference>
<keyword evidence="12" id="KW-1185">Reference proteome</keyword>
<feature type="domain" description="C2H2-type" evidence="10">
    <location>
        <begin position="274"/>
        <end position="302"/>
    </location>
</feature>
<evidence type="ECO:0000256" key="3">
    <source>
        <dbReference type="ARBA" id="ARBA00022737"/>
    </source>
</evidence>
<feature type="region of interest" description="Disordered" evidence="9">
    <location>
        <begin position="121"/>
        <end position="181"/>
    </location>
</feature>
<name>A0A553NEG8_TIGCA</name>
<comment type="subcellular location">
    <subcellularLocation>
        <location evidence="1">Nucleus</location>
    </subcellularLocation>
</comment>
<evidence type="ECO:0000256" key="6">
    <source>
        <dbReference type="ARBA" id="ARBA00023125"/>
    </source>
</evidence>
<dbReference type="SUPFAM" id="SSF57667">
    <property type="entry name" value="beta-beta-alpha zinc fingers"/>
    <property type="match status" value="4"/>
</dbReference>
<feature type="domain" description="C2H2-type" evidence="10">
    <location>
        <begin position="210"/>
        <end position="237"/>
    </location>
</feature>
<dbReference type="Gene3D" id="3.30.160.60">
    <property type="entry name" value="Classic Zinc Finger"/>
    <property type="match status" value="7"/>
</dbReference>
<dbReference type="PANTHER" id="PTHR24404">
    <property type="entry name" value="ZINC FINGER PROTEIN"/>
    <property type="match status" value="1"/>
</dbReference>
<dbReference type="InterPro" id="IPR050589">
    <property type="entry name" value="Ikaros_C2H2-ZF"/>
</dbReference>
<feature type="domain" description="C2H2-type" evidence="10">
    <location>
        <begin position="331"/>
        <end position="358"/>
    </location>
</feature>
<keyword evidence="6" id="KW-0238">DNA-binding</keyword>
<evidence type="ECO:0000313" key="11">
    <source>
        <dbReference type="EMBL" id="TRY63759.1"/>
    </source>
</evidence>
<keyword evidence="7" id="KW-0539">Nucleus</keyword>
<reference evidence="11 12" key="1">
    <citation type="journal article" date="2018" name="Nat. Ecol. Evol.">
        <title>Genomic signatures of mitonuclear coevolution across populations of Tigriopus californicus.</title>
        <authorList>
            <person name="Barreto F.S."/>
            <person name="Watson E.T."/>
            <person name="Lima T.G."/>
            <person name="Willett C.S."/>
            <person name="Edmands S."/>
            <person name="Li W."/>
            <person name="Burton R.S."/>
        </authorList>
    </citation>
    <scope>NUCLEOTIDE SEQUENCE [LARGE SCALE GENOMIC DNA]</scope>
    <source>
        <strain evidence="11 12">San Diego</strain>
    </source>
</reference>
<evidence type="ECO:0000256" key="4">
    <source>
        <dbReference type="ARBA" id="ARBA00022771"/>
    </source>
</evidence>
<feature type="domain" description="C2H2-type" evidence="10">
    <location>
        <begin position="303"/>
        <end position="330"/>
    </location>
</feature>